<protein>
    <submittedName>
        <fullName evidence="2">Uncharacterized protein</fullName>
    </submittedName>
</protein>
<reference evidence="2 3" key="1">
    <citation type="submission" date="2019-01" db="EMBL/GenBank/DDBJ databases">
        <authorList>
            <person name="Sayadi A."/>
        </authorList>
    </citation>
    <scope>NUCLEOTIDE SEQUENCE [LARGE SCALE GENOMIC DNA]</scope>
</reference>
<dbReference type="AlphaFoldDB" id="A0A653CS15"/>
<proteinExistence type="predicted"/>
<organism evidence="2 3">
    <name type="scientific">Callosobruchus maculatus</name>
    <name type="common">Southern cowpea weevil</name>
    <name type="synonym">Pulse bruchid</name>
    <dbReference type="NCBI Taxonomy" id="64391"/>
    <lineage>
        <taxon>Eukaryota</taxon>
        <taxon>Metazoa</taxon>
        <taxon>Ecdysozoa</taxon>
        <taxon>Arthropoda</taxon>
        <taxon>Hexapoda</taxon>
        <taxon>Insecta</taxon>
        <taxon>Pterygota</taxon>
        <taxon>Neoptera</taxon>
        <taxon>Endopterygota</taxon>
        <taxon>Coleoptera</taxon>
        <taxon>Polyphaga</taxon>
        <taxon>Cucujiformia</taxon>
        <taxon>Chrysomeloidea</taxon>
        <taxon>Chrysomelidae</taxon>
        <taxon>Bruchinae</taxon>
        <taxon>Bruchini</taxon>
        <taxon>Callosobruchus</taxon>
    </lineage>
</organism>
<accession>A0A653CS15</accession>
<keyword evidence="3" id="KW-1185">Reference proteome</keyword>
<sequence length="547" mass="62845">MKAKKSNIKISAGAEDTAQGISQNISKGSLKYLSRKSLKLVEVDSFHSGYERPPSPRDCTTDIEAISLPTTFPKIDQSKTLPIVREVGVKAFIVYLSEQLGMNHYKTSLLQFWFLDVLTDVIWRAQDEFQFPDEHQKSILEWMSFVFDLIRSPHLNLGRKQLFKIFEEALSVAEDYIESGCKKLPVPEELFAIDSPEEREESEVISESDGEDKSSSASSVTINAGNQTNSYLAIKTEEMFDYFKLPEKKCAWDDDDDDCLSSSVGTASEDEVSLVVAPSESDVAHEESVDDEIELDFYKPDMRIPSRFLNTTEEQTAQISFDSVSNEESEHSHPPQWMAQPRKVPIDPCPSLIIPTHRESVEEEEAYNLKNKEEETLQAWFDYHIWQLRIENMADPRKGAVFETTSSNMVTSQTERDSEEEKRRLSNIAYYMNIEDDAVLQMKQNMFVNTCVLMAIKQFVYDYFHKNFQFALIKTACSYTHYLVTQQITEEWDIPKLFKGDFKRPTPKKPKKPKPEKKKKDKKKDKSSKKSKKDKKSGKSTKSSKSK</sequence>
<feature type="non-terminal residue" evidence="2">
    <location>
        <position position="547"/>
    </location>
</feature>
<evidence type="ECO:0000256" key="1">
    <source>
        <dbReference type="SAM" id="MobiDB-lite"/>
    </source>
</evidence>
<dbReference type="OrthoDB" id="6776666at2759"/>
<feature type="region of interest" description="Disordered" evidence="1">
    <location>
        <begin position="499"/>
        <end position="547"/>
    </location>
</feature>
<evidence type="ECO:0000313" key="2">
    <source>
        <dbReference type="EMBL" id="VEN50705.1"/>
    </source>
</evidence>
<feature type="region of interest" description="Disordered" evidence="1">
    <location>
        <begin position="195"/>
        <end position="221"/>
    </location>
</feature>
<gene>
    <name evidence="2" type="ORF">CALMAC_LOCUS11361</name>
</gene>
<dbReference type="EMBL" id="CAACVG010008668">
    <property type="protein sequence ID" value="VEN50705.1"/>
    <property type="molecule type" value="Genomic_DNA"/>
</dbReference>
<dbReference type="Proteomes" id="UP000410492">
    <property type="component" value="Unassembled WGS sequence"/>
</dbReference>
<evidence type="ECO:0000313" key="3">
    <source>
        <dbReference type="Proteomes" id="UP000410492"/>
    </source>
</evidence>
<name>A0A653CS15_CALMS</name>
<feature type="compositionally biased region" description="Acidic residues" evidence="1">
    <location>
        <begin position="195"/>
        <end position="210"/>
    </location>
</feature>
<feature type="compositionally biased region" description="Basic residues" evidence="1">
    <location>
        <begin position="505"/>
        <end position="547"/>
    </location>
</feature>
<feature type="region of interest" description="Disordered" evidence="1">
    <location>
        <begin position="321"/>
        <end position="342"/>
    </location>
</feature>